<protein>
    <submittedName>
        <fullName evidence="1">1824_t:CDS:1</fullName>
    </submittedName>
</protein>
<reference evidence="1" key="1">
    <citation type="submission" date="2021-06" db="EMBL/GenBank/DDBJ databases">
        <authorList>
            <person name="Kallberg Y."/>
            <person name="Tangrot J."/>
            <person name="Rosling A."/>
        </authorList>
    </citation>
    <scope>NUCLEOTIDE SEQUENCE</scope>
    <source>
        <strain evidence="1">MA453B</strain>
    </source>
</reference>
<name>A0A9N9FC35_9GLOM</name>
<evidence type="ECO:0000313" key="2">
    <source>
        <dbReference type="Proteomes" id="UP000789405"/>
    </source>
</evidence>
<gene>
    <name evidence="1" type="ORF">DERYTH_LOCUS3955</name>
</gene>
<comment type="caution">
    <text evidence="1">The sequence shown here is derived from an EMBL/GenBank/DDBJ whole genome shotgun (WGS) entry which is preliminary data.</text>
</comment>
<accession>A0A9N9FC35</accession>
<sequence length="88" mass="10209">GFIVPDLAMIISQFQNQQEVGILNQPLHCIDEECRGSVRQHEKYFIAQLKRYYWLTGAPHHVIMKITGYSSGTITDYIGYFRGMNIAW</sequence>
<evidence type="ECO:0000313" key="1">
    <source>
        <dbReference type="EMBL" id="CAG8522751.1"/>
    </source>
</evidence>
<keyword evidence="2" id="KW-1185">Reference proteome</keyword>
<dbReference type="AlphaFoldDB" id="A0A9N9FC35"/>
<proteinExistence type="predicted"/>
<organism evidence="1 2">
    <name type="scientific">Dentiscutata erythropus</name>
    <dbReference type="NCBI Taxonomy" id="1348616"/>
    <lineage>
        <taxon>Eukaryota</taxon>
        <taxon>Fungi</taxon>
        <taxon>Fungi incertae sedis</taxon>
        <taxon>Mucoromycota</taxon>
        <taxon>Glomeromycotina</taxon>
        <taxon>Glomeromycetes</taxon>
        <taxon>Diversisporales</taxon>
        <taxon>Gigasporaceae</taxon>
        <taxon>Dentiscutata</taxon>
    </lineage>
</organism>
<dbReference type="EMBL" id="CAJVPY010001455">
    <property type="protein sequence ID" value="CAG8522751.1"/>
    <property type="molecule type" value="Genomic_DNA"/>
</dbReference>
<feature type="non-terminal residue" evidence="1">
    <location>
        <position position="1"/>
    </location>
</feature>
<dbReference type="Proteomes" id="UP000789405">
    <property type="component" value="Unassembled WGS sequence"/>
</dbReference>